<keyword evidence="2" id="KW-1185">Reference proteome</keyword>
<gene>
    <name evidence="1" type="ORF">ALEPTO_LOCUS3648</name>
</gene>
<dbReference type="EMBL" id="CAJVPS010000708">
    <property type="protein sequence ID" value="CAG8504369.1"/>
    <property type="molecule type" value="Genomic_DNA"/>
</dbReference>
<evidence type="ECO:0000313" key="1">
    <source>
        <dbReference type="EMBL" id="CAG8504369.1"/>
    </source>
</evidence>
<name>A0A9N8ZRM1_9GLOM</name>
<comment type="caution">
    <text evidence="1">The sequence shown here is derived from an EMBL/GenBank/DDBJ whole genome shotgun (WGS) entry which is preliminary data.</text>
</comment>
<dbReference type="AlphaFoldDB" id="A0A9N8ZRM1"/>
<organism evidence="1 2">
    <name type="scientific">Ambispora leptoticha</name>
    <dbReference type="NCBI Taxonomy" id="144679"/>
    <lineage>
        <taxon>Eukaryota</taxon>
        <taxon>Fungi</taxon>
        <taxon>Fungi incertae sedis</taxon>
        <taxon>Mucoromycota</taxon>
        <taxon>Glomeromycotina</taxon>
        <taxon>Glomeromycetes</taxon>
        <taxon>Archaeosporales</taxon>
        <taxon>Ambisporaceae</taxon>
        <taxon>Ambispora</taxon>
    </lineage>
</organism>
<evidence type="ECO:0000313" key="2">
    <source>
        <dbReference type="Proteomes" id="UP000789508"/>
    </source>
</evidence>
<dbReference type="PANTHER" id="PTHR14187:SF5">
    <property type="entry name" value="HEAT SHOCK 70 KDA PROTEIN 12A"/>
    <property type="match status" value="1"/>
</dbReference>
<protein>
    <submittedName>
        <fullName evidence="1">14180_t:CDS:1</fullName>
    </submittedName>
</protein>
<dbReference type="Proteomes" id="UP000789508">
    <property type="component" value="Unassembled WGS sequence"/>
</dbReference>
<proteinExistence type="predicted"/>
<accession>A0A9N8ZRM1</accession>
<sequence>MEIQVSTPFPIVLRYNEMASRSIGISQEPKRIEEEKRPVELFKFHLAEAAAIYCSNIVQSHGLETGDTFLVCDCGGGTVDLTRRAYVEKTNSKEETIRVNAIRIFKEKCYGQLQHMIQNFFNLRVKNNFKDDLTKFKTIEFDIDQYCSKLKQYVSEEIQKELNNNEWIIELYYNDVKSMFDPIFRRKSLTDLETFDGYVRTIIVPTDQIKQKTPDRHILKFNRLGKRGDKTTLNYEFASIFYPIYPDQAHILFKIYSSNDNNAHYCDDTKHVGSLRIILPDVELGLNRPIELALCIAEEEIKMTVRNKTKNCCI</sequence>
<dbReference type="PANTHER" id="PTHR14187">
    <property type="entry name" value="ALPHA KINASE/ELONGATION FACTOR 2 KINASE"/>
    <property type="match status" value="1"/>
</dbReference>
<dbReference type="OrthoDB" id="2963168at2759"/>
<reference evidence="1" key="1">
    <citation type="submission" date="2021-06" db="EMBL/GenBank/DDBJ databases">
        <authorList>
            <person name="Kallberg Y."/>
            <person name="Tangrot J."/>
            <person name="Rosling A."/>
        </authorList>
    </citation>
    <scope>NUCLEOTIDE SEQUENCE</scope>
    <source>
        <strain evidence="1">FL130A</strain>
    </source>
</reference>